<accession>A0A4Y2IT32</accession>
<protein>
    <submittedName>
        <fullName evidence="1">Uncharacterized protein</fullName>
    </submittedName>
</protein>
<evidence type="ECO:0000313" key="2">
    <source>
        <dbReference type="Proteomes" id="UP000499080"/>
    </source>
</evidence>
<name>A0A4Y2IT32_ARAVE</name>
<gene>
    <name evidence="1" type="ORF">AVEN_225042_1</name>
</gene>
<dbReference type="AlphaFoldDB" id="A0A4Y2IT32"/>
<reference evidence="1 2" key="1">
    <citation type="journal article" date="2019" name="Sci. Rep.">
        <title>Orb-weaving spider Araneus ventricosus genome elucidates the spidroin gene catalogue.</title>
        <authorList>
            <person name="Kono N."/>
            <person name="Nakamura H."/>
            <person name="Ohtoshi R."/>
            <person name="Moran D.A.P."/>
            <person name="Shinohara A."/>
            <person name="Yoshida Y."/>
            <person name="Fujiwara M."/>
            <person name="Mori M."/>
            <person name="Tomita M."/>
            <person name="Arakawa K."/>
        </authorList>
    </citation>
    <scope>NUCLEOTIDE SEQUENCE [LARGE SCALE GENOMIC DNA]</scope>
</reference>
<comment type="caution">
    <text evidence="1">The sequence shown here is derived from an EMBL/GenBank/DDBJ whole genome shotgun (WGS) entry which is preliminary data.</text>
</comment>
<dbReference type="EMBL" id="BGPR01002904">
    <property type="protein sequence ID" value="GBM80795.1"/>
    <property type="molecule type" value="Genomic_DNA"/>
</dbReference>
<proteinExistence type="predicted"/>
<organism evidence="1 2">
    <name type="scientific">Araneus ventricosus</name>
    <name type="common">Orbweaver spider</name>
    <name type="synonym">Epeira ventricosa</name>
    <dbReference type="NCBI Taxonomy" id="182803"/>
    <lineage>
        <taxon>Eukaryota</taxon>
        <taxon>Metazoa</taxon>
        <taxon>Ecdysozoa</taxon>
        <taxon>Arthropoda</taxon>
        <taxon>Chelicerata</taxon>
        <taxon>Arachnida</taxon>
        <taxon>Araneae</taxon>
        <taxon>Araneomorphae</taxon>
        <taxon>Entelegynae</taxon>
        <taxon>Araneoidea</taxon>
        <taxon>Araneidae</taxon>
        <taxon>Araneus</taxon>
    </lineage>
</organism>
<evidence type="ECO:0000313" key="1">
    <source>
        <dbReference type="EMBL" id="GBM80795.1"/>
    </source>
</evidence>
<keyword evidence="2" id="KW-1185">Reference proteome</keyword>
<dbReference type="Proteomes" id="UP000499080">
    <property type="component" value="Unassembled WGS sequence"/>
</dbReference>
<sequence length="126" mass="14537">MAGLWFTGTHTNSNPVPSRRSIACFRHRSSDAFLQCLQCCWHWGYINFVLLITPQEEITWRQIWLPEGPWQQRSIIQTSTPYPAMCALPPSCTVPLQACHLASTRATRRAFKLGERMYLVTYHPSL</sequence>